<dbReference type="SUPFAM" id="SSF52540">
    <property type="entry name" value="P-loop containing nucleoside triphosphate hydrolases"/>
    <property type="match status" value="1"/>
</dbReference>
<dbReference type="Gene3D" id="3.40.50.300">
    <property type="entry name" value="P-loop containing nucleotide triphosphate hydrolases"/>
    <property type="match status" value="1"/>
</dbReference>
<keyword evidence="1" id="KW-0813">Transport</keyword>
<evidence type="ECO:0000313" key="7">
    <source>
        <dbReference type="Proteomes" id="UP000320386"/>
    </source>
</evidence>
<reference evidence="6 7" key="1">
    <citation type="submission" date="2019-02" db="EMBL/GenBank/DDBJ databases">
        <title>Deep-cultivation of Planctomycetes and their phenomic and genomic characterization uncovers novel biology.</title>
        <authorList>
            <person name="Wiegand S."/>
            <person name="Jogler M."/>
            <person name="Boedeker C."/>
            <person name="Pinto D."/>
            <person name="Vollmers J."/>
            <person name="Rivas-Marin E."/>
            <person name="Kohn T."/>
            <person name="Peeters S.H."/>
            <person name="Heuer A."/>
            <person name="Rast P."/>
            <person name="Oberbeckmann S."/>
            <person name="Bunk B."/>
            <person name="Jeske O."/>
            <person name="Meyerdierks A."/>
            <person name="Storesund J.E."/>
            <person name="Kallscheuer N."/>
            <person name="Luecker S."/>
            <person name="Lage O.M."/>
            <person name="Pohl T."/>
            <person name="Merkel B.J."/>
            <person name="Hornburger P."/>
            <person name="Mueller R.-W."/>
            <person name="Bruemmer F."/>
            <person name="Labrenz M."/>
            <person name="Spormann A.M."/>
            <person name="Op den Camp H."/>
            <person name="Overmann J."/>
            <person name="Amann R."/>
            <person name="Jetten M.S.M."/>
            <person name="Mascher T."/>
            <person name="Medema M.H."/>
            <person name="Devos D.P."/>
            <person name="Kaster A.-K."/>
            <person name="Ovreas L."/>
            <person name="Rohde M."/>
            <person name="Galperin M.Y."/>
            <person name="Jogler C."/>
        </authorList>
    </citation>
    <scope>NUCLEOTIDE SEQUENCE [LARGE SCALE GENOMIC DNA]</scope>
    <source>
        <strain evidence="6 7">Pan265</strain>
    </source>
</reference>
<evidence type="ECO:0000313" key="6">
    <source>
        <dbReference type="EMBL" id="QDU72414.1"/>
    </source>
</evidence>
<dbReference type="Proteomes" id="UP000320386">
    <property type="component" value="Chromosome"/>
</dbReference>
<dbReference type="InterPro" id="IPR015854">
    <property type="entry name" value="ABC_transpr_LolD-like"/>
</dbReference>
<evidence type="ECO:0000259" key="5">
    <source>
        <dbReference type="PROSITE" id="PS50893"/>
    </source>
</evidence>
<dbReference type="AlphaFoldDB" id="A0A518BZM0"/>
<organism evidence="6 7">
    <name type="scientific">Mucisphaera calidilacus</name>
    <dbReference type="NCBI Taxonomy" id="2527982"/>
    <lineage>
        <taxon>Bacteria</taxon>
        <taxon>Pseudomonadati</taxon>
        <taxon>Planctomycetota</taxon>
        <taxon>Phycisphaerae</taxon>
        <taxon>Phycisphaerales</taxon>
        <taxon>Phycisphaeraceae</taxon>
        <taxon>Mucisphaera</taxon>
    </lineage>
</organism>
<gene>
    <name evidence="6" type="ORF">Pan265_22790</name>
</gene>
<evidence type="ECO:0000256" key="3">
    <source>
        <dbReference type="ARBA" id="ARBA00022840"/>
    </source>
</evidence>
<dbReference type="GO" id="GO:0022857">
    <property type="term" value="F:transmembrane transporter activity"/>
    <property type="evidence" value="ECO:0007669"/>
    <property type="project" value="TreeGrafter"/>
</dbReference>
<dbReference type="SMART" id="SM00382">
    <property type="entry name" value="AAA"/>
    <property type="match status" value="1"/>
</dbReference>
<feature type="domain" description="ABC transporter" evidence="5">
    <location>
        <begin position="4"/>
        <end position="227"/>
    </location>
</feature>
<dbReference type="PROSITE" id="PS50893">
    <property type="entry name" value="ABC_TRANSPORTER_2"/>
    <property type="match status" value="1"/>
</dbReference>
<evidence type="ECO:0000256" key="1">
    <source>
        <dbReference type="ARBA" id="ARBA00022448"/>
    </source>
</evidence>
<dbReference type="KEGG" id="mcad:Pan265_22790"/>
<dbReference type="CDD" id="cd03255">
    <property type="entry name" value="ABC_MJ0796_LolCDE_FtsE"/>
    <property type="match status" value="1"/>
</dbReference>
<dbReference type="PANTHER" id="PTHR24220:SF689">
    <property type="entry name" value="LIPOPROTEIN-RELEASING SYSTEM ATP-BINDING PROTEIN LOLD"/>
    <property type="match status" value="1"/>
</dbReference>
<keyword evidence="6" id="KW-0378">Hydrolase</keyword>
<name>A0A518BZM0_9BACT</name>
<dbReference type="Pfam" id="PF00005">
    <property type="entry name" value="ABC_tran"/>
    <property type="match status" value="1"/>
</dbReference>
<sequence length="228" mass="24855">MSRLRAEALTRVFRSGPKRLEVLRGVSLTIESGEWVAILGRSGSGKSTLLHLLGGLDRPNGGSVHFDEQDIRRIGINRYRNQHVGFVFQAYHLLAELSAIENVLLAAMIGPTPAGWGPRRGEARAEAVRLLELMGLGDRIDHRVERLSGGERQRVAIARALINRPALLLADEPTGNLDAQTSGEILDLLRKLHGEGQTIVLVTHDLGVAEAADRRLTLEAGNLVGNHE</sequence>
<proteinExistence type="inferred from homology"/>
<dbReference type="InterPro" id="IPR017911">
    <property type="entry name" value="MacB-like_ATP-bd"/>
</dbReference>
<dbReference type="RefSeq" id="WP_145446581.1">
    <property type="nucleotide sequence ID" value="NZ_CP036280.1"/>
</dbReference>
<dbReference type="GO" id="GO:0098796">
    <property type="term" value="C:membrane protein complex"/>
    <property type="evidence" value="ECO:0007669"/>
    <property type="project" value="UniProtKB-ARBA"/>
</dbReference>
<evidence type="ECO:0000256" key="2">
    <source>
        <dbReference type="ARBA" id="ARBA00022741"/>
    </source>
</evidence>
<dbReference type="InterPro" id="IPR017871">
    <property type="entry name" value="ABC_transporter-like_CS"/>
</dbReference>
<dbReference type="InterPro" id="IPR027417">
    <property type="entry name" value="P-loop_NTPase"/>
</dbReference>
<comment type="similarity">
    <text evidence="4">Belongs to the ABC transporter superfamily. Macrolide exporter (TC 3.A.1.122) family.</text>
</comment>
<protein>
    <submittedName>
        <fullName evidence="6">P-loop containing nucleoside triphosphate hydrolase</fullName>
        <ecNumber evidence="6">3.6.3.-</ecNumber>
    </submittedName>
</protein>
<dbReference type="EC" id="3.6.3.-" evidence="6"/>
<dbReference type="EMBL" id="CP036280">
    <property type="protein sequence ID" value="QDU72414.1"/>
    <property type="molecule type" value="Genomic_DNA"/>
</dbReference>
<keyword evidence="3" id="KW-0067">ATP-binding</keyword>
<accession>A0A518BZM0</accession>
<keyword evidence="7" id="KW-1185">Reference proteome</keyword>
<dbReference type="OrthoDB" id="273392at2"/>
<dbReference type="GO" id="GO:0016887">
    <property type="term" value="F:ATP hydrolysis activity"/>
    <property type="evidence" value="ECO:0007669"/>
    <property type="project" value="InterPro"/>
</dbReference>
<dbReference type="GO" id="GO:0005524">
    <property type="term" value="F:ATP binding"/>
    <property type="evidence" value="ECO:0007669"/>
    <property type="project" value="UniProtKB-KW"/>
</dbReference>
<keyword evidence="2" id="KW-0547">Nucleotide-binding</keyword>
<dbReference type="PANTHER" id="PTHR24220">
    <property type="entry name" value="IMPORT ATP-BINDING PROTEIN"/>
    <property type="match status" value="1"/>
</dbReference>
<dbReference type="InterPro" id="IPR003593">
    <property type="entry name" value="AAA+_ATPase"/>
</dbReference>
<dbReference type="FunFam" id="3.40.50.300:FF:000032">
    <property type="entry name" value="Export ABC transporter ATP-binding protein"/>
    <property type="match status" value="1"/>
</dbReference>
<dbReference type="GO" id="GO:0005886">
    <property type="term" value="C:plasma membrane"/>
    <property type="evidence" value="ECO:0007669"/>
    <property type="project" value="TreeGrafter"/>
</dbReference>
<dbReference type="PROSITE" id="PS00211">
    <property type="entry name" value="ABC_TRANSPORTER_1"/>
    <property type="match status" value="1"/>
</dbReference>
<evidence type="ECO:0000256" key="4">
    <source>
        <dbReference type="ARBA" id="ARBA00038388"/>
    </source>
</evidence>
<dbReference type="InterPro" id="IPR003439">
    <property type="entry name" value="ABC_transporter-like_ATP-bd"/>
</dbReference>